<reference evidence="1 2" key="1">
    <citation type="submission" date="2016-11" db="EMBL/GenBank/DDBJ databases">
        <authorList>
            <person name="Jaros S."/>
            <person name="Januszkiewicz K."/>
            <person name="Wedrychowicz H."/>
        </authorList>
    </citation>
    <scope>NUCLEOTIDE SEQUENCE [LARGE SCALE GENOMIC DNA]</scope>
    <source>
        <strain evidence="1 2">GAS86</strain>
    </source>
</reference>
<dbReference type="AlphaFoldDB" id="A0A1N6HSZ9"/>
<organism evidence="1 2">
    <name type="scientific">Paraburkholderia phenazinium</name>
    <dbReference type="NCBI Taxonomy" id="60549"/>
    <lineage>
        <taxon>Bacteria</taxon>
        <taxon>Pseudomonadati</taxon>
        <taxon>Pseudomonadota</taxon>
        <taxon>Betaproteobacteria</taxon>
        <taxon>Burkholderiales</taxon>
        <taxon>Burkholderiaceae</taxon>
        <taxon>Paraburkholderia</taxon>
    </lineage>
</organism>
<dbReference type="EMBL" id="FSRM01000001">
    <property type="protein sequence ID" value="SIO22850.1"/>
    <property type="molecule type" value="Genomic_DNA"/>
</dbReference>
<dbReference type="Proteomes" id="UP000184693">
    <property type="component" value="Unassembled WGS sequence"/>
</dbReference>
<sequence>MNPFIDEGIAHIARVMRPALYGELGGTYLPSAYWRQRLYQILDTTHLSNAQLRTVDGLLLELDEFDLCTKVPASRQAQVELAS</sequence>
<dbReference type="RefSeq" id="WP_074265439.1">
    <property type="nucleotide sequence ID" value="NZ_FSRM01000001.1"/>
</dbReference>
<evidence type="ECO:0000313" key="1">
    <source>
        <dbReference type="EMBL" id="SIO22850.1"/>
    </source>
</evidence>
<protein>
    <submittedName>
        <fullName evidence="1">Uncharacterized protein</fullName>
    </submittedName>
</protein>
<dbReference type="OrthoDB" id="9007456at2"/>
<gene>
    <name evidence="1" type="ORF">SAMN05444168_3582</name>
</gene>
<accession>A0A1N6HSZ9</accession>
<proteinExistence type="predicted"/>
<name>A0A1N6HSZ9_9BURK</name>
<evidence type="ECO:0000313" key="2">
    <source>
        <dbReference type="Proteomes" id="UP000184693"/>
    </source>
</evidence>